<gene>
    <name evidence="6" type="ORF">FB567DRAFT_530111</name>
</gene>
<dbReference type="SUPFAM" id="SSF144232">
    <property type="entry name" value="HIT/MYND zinc finger-like"/>
    <property type="match status" value="1"/>
</dbReference>
<keyword evidence="3" id="KW-0862">Zinc</keyword>
<dbReference type="OrthoDB" id="432970at2759"/>
<evidence type="ECO:0000256" key="3">
    <source>
        <dbReference type="ARBA" id="ARBA00022833"/>
    </source>
</evidence>
<sequence>MPSPYSSTLTDLQNSNDQLSGMDGMELRGWFSQTAMNPSRDLTDPLGAALLSTCQSNALSPIETYIQKRTRDLGSLDGVIQEMYEKRWGPTKMPIYNIILPFFISNPNNSDHLLNLTRYLAETLKVPADGTDITGSSALYWSISTKPYALPPFAQILFDAGASVNQRNRFGATTGGEIGQVDFSADSQRNIDMLRWYIEHGGDVDGKDNDGMNVRMLVDMMRKKVPGMYEVLERGRGERGESVCRNCGREGGLAICKRCKGVRYCSVECQKVDWRGHRKGCKTST</sequence>
<evidence type="ECO:0000256" key="2">
    <source>
        <dbReference type="ARBA" id="ARBA00022771"/>
    </source>
</evidence>
<dbReference type="InterPro" id="IPR002893">
    <property type="entry name" value="Znf_MYND"/>
</dbReference>
<dbReference type="Pfam" id="PF01753">
    <property type="entry name" value="zf-MYND"/>
    <property type="match status" value="1"/>
</dbReference>
<dbReference type="Gene3D" id="1.25.40.20">
    <property type="entry name" value="Ankyrin repeat-containing domain"/>
    <property type="match status" value="1"/>
</dbReference>
<comment type="caution">
    <text evidence="6">The sequence shown here is derived from an EMBL/GenBank/DDBJ whole genome shotgun (WGS) entry which is preliminary data.</text>
</comment>
<dbReference type="CDD" id="cd23020">
    <property type="entry name" value="zf-HIT"/>
    <property type="match status" value="1"/>
</dbReference>
<evidence type="ECO:0000256" key="1">
    <source>
        <dbReference type="ARBA" id="ARBA00022723"/>
    </source>
</evidence>
<dbReference type="InterPro" id="IPR036770">
    <property type="entry name" value="Ankyrin_rpt-contain_sf"/>
</dbReference>
<feature type="domain" description="MYND-type" evidence="5">
    <location>
        <begin position="244"/>
        <end position="281"/>
    </location>
</feature>
<evidence type="ECO:0000256" key="4">
    <source>
        <dbReference type="PROSITE-ProRule" id="PRU00134"/>
    </source>
</evidence>
<evidence type="ECO:0000259" key="5">
    <source>
        <dbReference type="PROSITE" id="PS50865"/>
    </source>
</evidence>
<accession>A0A8K0R4Q9</accession>
<dbReference type="SUPFAM" id="SSF48403">
    <property type="entry name" value="Ankyrin repeat"/>
    <property type="match status" value="1"/>
</dbReference>
<dbReference type="Proteomes" id="UP000813461">
    <property type="component" value="Unassembled WGS sequence"/>
</dbReference>
<name>A0A8K0R4Q9_9PLEO</name>
<dbReference type="AlphaFoldDB" id="A0A8K0R4Q9"/>
<keyword evidence="7" id="KW-1185">Reference proteome</keyword>
<dbReference type="EMBL" id="JAGMVJ010000013">
    <property type="protein sequence ID" value="KAH7083864.1"/>
    <property type="molecule type" value="Genomic_DNA"/>
</dbReference>
<dbReference type="PROSITE" id="PS50865">
    <property type="entry name" value="ZF_MYND_2"/>
    <property type="match status" value="1"/>
</dbReference>
<dbReference type="PROSITE" id="PS01360">
    <property type="entry name" value="ZF_MYND_1"/>
    <property type="match status" value="1"/>
</dbReference>
<dbReference type="Gene3D" id="6.10.140.2220">
    <property type="match status" value="1"/>
</dbReference>
<evidence type="ECO:0000313" key="7">
    <source>
        <dbReference type="Proteomes" id="UP000813461"/>
    </source>
</evidence>
<evidence type="ECO:0000313" key="6">
    <source>
        <dbReference type="EMBL" id="KAH7083864.1"/>
    </source>
</evidence>
<organism evidence="6 7">
    <name type="scientific">Paraphoma chrysanthemicola</name>
    <dbReference type="NCBI Taxonomy" id="798071"/>
    <lineage>
        <taxon>Eukaryota</taxon>
        <taxon>Fungi</taxon>
        <taxon>Dikarya</taxon>
        <taxon>Ascomycota</taxon>
        <taxon>Pezizomycotina</taxon>
        <taxon>Dothideomycetes</taxon>
        <taxon>Pleosporomycetidae</taxon>
        <taxon>Pleosporales</taxon>
        <taxon>Pleosporineae</taxon>
        <taxon>Phaeosphaeriaceae</taxon>
        <taxon>Paraphoma</taxon>
    </lineage>
</organism>
<protein>
    <recommendedName>
        <fullName evidence="5">MYND-type domain-containing protein</fullName>
    </recommendedName>
</protein>
<keyword evidence="2 4" id="KW-0863">Zinc-finger</keyword>
<reference evidence="6" key="1">
    <citation type="journal article" date="2021" name="Nat. Commun.">
        <title>Genetic determinants of endophytism in the Arabidopsis root mycobiome.</title>
        <authorList>
            <person name="Mesny F."/>
            <person name="Miyauchi S."/>
            <person name="Thiergart T."/>
            <person name="Pickel B."/>
            <person name="Atanasova L."/>
            <person name="Karlsson M."/>
            <person name="Huettel B."/>
            <person name="Barry K.W."/>
            <person name="Haridas S."/>
            <person name="Chen C."/>
            <person name="Bauer D."/>
            <person name="Andreopoulos W."/>
            <person name="Pangilinan J."/>
            <person name="LaButti K."/>
            <person name="Riley R."/>
            <person name="Lipzen A."/>
            <person name="Clum A."/>
            <person name="Drula E."/>
            <person name="Henrissat B."/>
            <person name="Kohler A."/>
            <person name="Grigoriev I.V."/>
            <person name="Martin F.M."/>
            <person name="Hacquard S."/>
        </authorList>
    </citation>
    <scope>NUCLEOTIDE SEQUENCE</scope>
    <source>
        <strain evidence="6">MPI-SDFR-AT-0120</strain>
    </source>
</reference>
<keyword evidence="1" id="KW-0479">Metal-binding</keyword>
<dbReference type="GO" id="GO:0008270">
    <property type="term" value="F:zinc ion binding"/>
    <property type="evidence" value="ECO:0007669"/>
    <property type="project" value="UniProtKB-KW"/>
</dbReference>
<proteinExistence type="predicted"/>